<dbReference type="EMBL" id="CALYLK010000001">
    <property type="protein sequence ID" value="CAH8191720.1"/>
    <property type="molecule type" value="Genomic_DNA"/>
</dbReference>
<evidence type="ECO:0008006" key="3">
    <source>
        <dbReference type="Google" id="ProtNLM"/>
    </source>
</evidence>
<sequence length="104" mass="12229">MGIGNRLRNVFEVPHRDCDYLRLQVFSPVDFNGTLPPTADKHDYIFPEHLEDYVAGTRVLARDGHIYQCKQWPNSGYCVQWNEYSNQYEPGSGSDWNMAWDKWN</sequence>
<evidence type="ECO:0000313" key="1">
    <source>
        <dbReference type="EMBL" id="CAH8191720.1"/>
    </source>
</evidence>
<dbReference type="Proteomes" id="UP001152658">
    <property type="component" value="Unassembled WGS sequence"/>
</dbReference>
<evidence type="ECO:0000313" key="2">
    <source>
        <dbReference type="Proteomes" id="UP001152658"/>
    </source>
</evidence>
<dbReference type="PANTHER" id="PTHR34823">
    <property type="entry name" value="GLCNAC-BINDING PROTEIN A"/>
    <property type="match status" value="1"/>
</dbReference>
<gene>
    <name evidence="1" type="ORF">VAE063_1000287</name>
</gene>
<comment type="caution">
    <text evidence="1">The sequence shown here is derived from an EMBL/GenBank/DDBJ whole genome shotgun (WGS) entry which is preliminary data.</text>
</comment>
<reference evidence="1" key="1">
    <citation type="submission" date="2022-06" db="EMBL/GenBank/DDBJ databases">
        <authorList>
            <person name="Goudenege D."/>
            <person name="Le Roux F."/>
        </authorList>
    </citation>
    <scope>NUCLEOTIDE SEQUENCE</scope>
    <source>
        <strain evidence="1">12-063</strain>
    </source>
</reference>
<dbReference type="PANTHER" id="PTHR34823:SF1">
    <property type="entry name" value="CHITIN-BINDING TYPE-4 DOMAIN-CONTAINING PROTEIN"/>
    <property type="match status" value="1"/>
</dbReference>
<dbReference type="InterPro" id="IPR051024">
    <property type="entry name" value="GlcNAc_Chitin_IntDeg"/>
</dbReference>
<organism evidence="1 2">
    <name type="scientific">Vibrio aestuarianus</name>
    <dbReference type="NCBI Taxonomy" id="28171"/>
    <lineage>
        <taxon>Bacteria</taxon>
        <taxon>Pseudomonadati</taxon>
        <taxon>Pseudomonadota</taxon>
        <taxon>Gammaproteobacteria</taxon>
        <taxon>Vibrionales</taxon>
        <taxon>Vibrionaceae</taxon>
        <taxon>Vibrio</taxon>
    </lineage>
</organism>
<name>A0ABN8TMD1_9VIBR</name>
<accession>A0ABN8TMD1</accession>
<keyword evidence="2" id="KW-1185">Reference proteome</keyword>
<proteinExistence type="predicted"/>
<protein>
    <recommendedName>
        <fullName evidence="3">Chitin-binding type-3 domain-containing protein</fullName>
    </recommendedName>
</protein>